<gene>
    <name evidence="3" type="ORF">IF129_10145</name>
</gene>
<accession>A0A927EXQ7</accession>
<dbReference type="PANTHER" id="PTHR46797">
    <property type="entry name" value="HTH-TYPE TRANSCRIPTIONAL REGULATOR"/>
    <property type="match status" value="1"/>
</dbReference>
<evidence type="ECO:0000313" key="4">
    <source>
        <dbReference type="Proteomes" id="UP000632289"/>
    </source>
</evidence>
<evidence type="ECO:0000313" key="3">
    <source>
        <dbReference type="EMBL" id="MBD3931915.1"/>
    </source>
</evidence>
<dbReference type="GO" id="GO:0005829">
    <property type="term" value="C:cytosol"/>
    <property type="evidence" value="ECO:0007669"/>
    <property type="project" value="TreeGrafter"/>
</dbReference>
<dbReference type="Proteomes" id="UP000632289">
    <property type="component" value="Unassembled WGS sequence"/>
</dbReference>
<dbReference type="EMBL" id="JACXYU010000004">
    <property type="protein sequence ID" value="MBD3931915.1"/>
    <property type="molecule type" value="Genomic_DNA"/>
</dbReference>
<dbReference type="GO" id="GO:0003677">
    <property type="term" value="F:DNA binding"/>
    <property type="evidence" value="ECO:0007669"/>
    <property type="project" value="UniProtKB-KW"/>
</dbReference>
<reference evidence="3" key="1">
    <citation type="submission" date="2020-09" db="EMBL/GenBank/DDBJ databases">
        <title>Secondary metabolite and genome analysis of marine Streptomyces chumphonensis KK1-2T.</title>
        <authorList>
            <person name="Phongsopitanun W."/>
            <person name="Kanchanasin P."/>
            <person name="Pittayakhajonwut P."/>
            <person name="Suwanborirux K."/>
            <person name="Tanasupawat S."/>
        </authorList>
    </citation>
    <scope>NUCLEOTIDE SEQUENCE</scope>
    <source>
        <strain evidence="3">KK1-2</strain>
    </source>
</reference>
<dbReference type="AlphaFoldDB" id="A0A927EXQ7"/>
<comment type="caution">
    <text evidence="3">The sequence shown here is derived from an EMBL/GenBank/DDBJ whole genome shotgun (WGS) entry which is preliminary data.</text>
</comment>
<organism evidence="3 4">
    <name type="scientific">Streptomyces chumphonensis</name>
    <dbReference type="NCBI Taxonomy" id="1214925"/>
    <lineage>
        <taxon>Bacteria</taxon>
        <taxon>Bacillati</taxon>
        <taxon>Actinomycetota</taxon>
        <taxon>Actinomycetes</taxon>
        <taxon>Kitasatosporales</taxon>
        <taxon>Streptomycetaceae</taxon>
        <taxon>Streptomyces</taxon>
    </lineage>
</organism>
<sequence>MPDTPDIGSRLRSIRKRRGLTQRELAQAAGVSTSLVSKLEQGVIGDVRLETARQLAVALRVSTTSLLQRDEPGPPPVEIRDQWAAVRAALTTPPTDEVQDAPTVDGTRRALTAAEPLFAADQFSDLARILPPLLRDAEALGSAAEARAIRTRTLQLTGWLLVQTRQFEAAEVALARALDGAADRLDGAATVSTMCWLMLRTGRLAEALDWAVRWADDVEPRVTRATPDELSAWGWMLLRVSAAAVRDNRPDVAEDSLRWARSAAVALGREHAPRADFLRTFGPVTVALKAAENASVVQRPDRVLTLAKQVPASSLRPTSNNRNRHLLDVANAHASLRDYGSAVEVLESVRAGSPQWLPQQRFARDIVGRIVGRRRTLTPEMRELATAVALPL</sequence>
<dbReference type="PROSITE" id="PS50943">
    <property type="entry name" value="HTH_CROC1"/>
    <property type="match status" value="1"/>
</dbReference>
<keyword evidence="1" id="KW-0238">DNA-binding</keyword>
<feature type="domain" description="HTH cro/C1-type" evidence="2">
    <location>
        <begin position="11"/>
        <end position="66"/>
    </location>
</feature>
<protein>
    <submittedName>
        <fullName evidence="3">Helix-turn-helix transcriptional regulator</fullName>
    </submittedName>
</protein>
<evidence type="ECO:0000256" key="1">
    <source>
        <dbReference type="ARBA" id="ARBA00023125"/>
    </source>
</evidence>
<dbReference type="Pfam" id="PF01381">
    <property type="entry name" value="HTH_3"/>
    <property type="match status" value="1"/>
</dbReference>
<dbReference type="SUPFAM" id="SSF47413">
    <property type="entry name" value="lambda repressor-like DNA-binding domains"/>
    <property type="match status" value="1"/>
</dbReference>
<dbReference type="SMART" id="SM00530">
    <property type="entry name" value="HTH_XRE"/>
    <property type="match status" value="1"/>
</dbReference>
<proteinExistence type="predicted"/>
<dbReference type="GO" id="GO:0003700">
    <property type="term" value="F:DNA-binding transcription factor activity"/>
    <property type="evidence" value="ECO:0007669"/>
    <property type="project" value="TreeGrafter"/>
</dbReference>
<dbReference type="InterPro" id="IPR010982">
    <property type="entry name" value="Lambda_DNA-bd_dom_sf"/>
</dbReference>
<dbReference type="Gene3D" id="1.10.260.40">
    <property type="entry name" value="lambda repressor-like DNA-binding domains"/>
    <property type="match status" value="1"/>
</dbReference>
<evidence type="ECO:0000259" key="2">
    <source>
        <dbReference type="PROSITE" id="PS50943"/>
    </source>
</evidence>
<dbReference type="InterPro" id="IPR001387">
    <property type="entry name" value="Cro/C1-type_HTH"/>
</dbReference>
<keyword evidence="4" id="KW-1185">Reference proteome</keyword>
<dbReference type="RefSeq" id="WP_191209229.1">
    <property type="nucleotide sequence ID" value="NZ_BAABKL010000036.1"/>
</dbReference>
<dbReference type="InterPro" id="IPR050807">
    <property type="entry name" value="TransReg_Diox_bact_type"/>
</dbReference>
<dbReference type="CDD" id="cd00093">
    <property type="entry name" value="HTH_XRE"/>
    <property type="match status" value="1"/>
</dbReference>
<dbReference type="PANTHER" id="PTHR46797:SF1">
    <property type="entry name" value="METHYLPHOSPHONATE SYNTHASE"/>
    <property type="match status" value="1"/>
</dbReference>
<name>A0A927EXQ7_9ACTN</name>